<dbReference type="Gene3D" id="1.10.1760.20">
    <property type="match status" value="1"/>
</dbReference>
<sequence>MQNTPHLNTKTLVMASLLAALCCVATMVIRIPSPTGGYMNLGDTVVILSAYLLGPAWGAAASGLGSALADLFSGYTAYVPGTLVIKALMAACAAWIYLLMKKRAAALPVAALAAEAIMVAGYWLYDALLAGSLIGAAAGIPSNLVQSALGIAASTVLTLALRRSDAVLREFPHL</sequence>
<keyword evidence="2 3" id="KW-1133">Transmembrane helix</keyword>
<reference evidence="4" key="1">
    <citation type="submission" date="2020-10" db="EMBL/GenBank/DDBJ databases">
        <authorList>
            <person name="Gilroy R."/>
        </authorList>
    </citation>
    <scope>NUCLEOTIDE SEQUENCE</scope>
    <source>
        <strain evidence="4">ChiBcolR7-354</strain>
    </source>
</reference>
<keyword evidence="1 3" id="KW-0812">Transmembrane</keyword>
<evidence type="ECO:0000256" key="2">
    <source>
        <dbReference type="ARBA" id="ARBA00022989"/>
    </source>
</evidence>
<organism evidence="4 5">
    <name type="scientific">Candidatus Scatomorpha intestinavium</name>
    <dbReference type="NCBI Taxonomy" id="2840922"/>
    <lineage>
        <taxon>Bacteria</taxon>
        <taxon>Bacillati</taxon>
        <taxon>Bacillota</taxon>
        <taxon>Clostridia</taxon>
        <taxon>Eubacteriales</taxon>
        <taxon>Candidatus Scatomorpha</taxon>
    </lineage>
</organism>
<feature type="transmembrane region" description="Helical" evidence="3">
    <location>
        <begin position="144"/>
        <end position="161"/>
    </location>
</feature>
<evidence type="ECO:0000256" key="3">
    <source>
        <dbReference type="SAM" id="Phobius"/>
    </source>
</evidence>
<proteinExistence type="predicted"/>
<accession>A0A9D0ZF39</accession>
<gene>
    <name evidence="4" type="ORF">IAB77_09540</name>
</gene>
<reference evidence="4" key="2">
    <citation type="journal article" date="2021" name="PeerJ">
        <title>Extensive microbial diversity within the chicken gut microbiome revealed by metagenomics and culture.</title>
        <authorList>
            <person name="Gilroy R."/>
            <person name="Ravi A."/>
            <person name="Getino M."/>
            <person name="Pursley I."/>
            <person name="Horton D.L."/>
            <person name="Alikhan N.F."/>
            <person name="Baker D."/>
            <person name="Gharbi K."/>
            <person name="Hall N."/>
            <person name="Watson M."/>
            <person name="Adriaenssens E.M."/>
            <person name="Foster-Nyarko E."/>
            <person name="Jarju S."/>
            <person name="Secka A."/>
            <person name="Antonio M."/>
            <person name="Oren A."/>
            <person name="Chaudhuri R.R."/>
            <person name="La Ragione R."/>
            <person name="Hildebrand F."/>
            <person name="Pallen M.J."/>
        </authorList>
    </citation>
    <scope>NUCLEOTIDE SEQUENCE</scope>
    <source>
        <strain evidence="4">ChiBcolR7-354</strain>
    </source>
</reference>
<feature type="transmembrane region" description="Helical" evidence="3">
    <location>
        <begin position="45"/>
        <end position="69"/>
    </location>
</feature>
<dbReference type="Proteomes" id="UP000824262">
    <property type="component" value="Unassembled WGS sequence"/>
</dbReference>
<comment type="caution">
    <text evidence="4">The sequence shown here is derived from an EMBL/GenBank/DDBJ whole genome shotgun (WGS) entry which is preliminary data.</text>
</comment>
<dbReference type="Pfam" id="PF07155">
    <property type="entry name" value="ECF-ribofla_trS"/>
    <property type="match status" value="1"/>
</dbReference>
<evidence type="ECO:0000313" key="4">
    <source>
        <dbReference type="EMBL" id="HIQ79482.1"/>
    </source>
</evidence>
<evidence type="ECO:0000256" key="1">
    <source>
        <dbReference type="ARBA" id="ARBA00022692"/>
    </source>
</evidence>
<evidence type="ECO:0000313" key="5">
    <source>
        <dbReference type="Proteomes" id="UP000824262"/>
    </source>
</evidence>
<dbReference type="PANTHER" id="PTHR37815">
    <property type="entry name" value="UPF0397 PROTEIN BC_2624-RELATED"/>
    <property type="match status" value="1"/>
</dbReference>
<dbReference type="GO" id="GO:0016020">
    <property type="term" value="C:membrane"/>
    <property type="evidence" value="ECO:0007669"/>
    <property type="project" value="InterPro"/>
</dbReference>
<name>A0A9D0ZF39_9FIRM</name>
<feature type="transmembrane region" description="Helical" evidence="3">
    <location>
        <begin position="75"/>
        <end position="98"/>
    </location>
</feature>
<dbReference type="PANTHER" id="PTHR37815:SF3">
    <property type="entry name" value="UPF0397 PROTEIN SPR0429"/>
    <property type="match status" value="1"/>
</dbReference>
<feature type="transmembrane region" description="Helical" evidence="3">
    <location>
        <begin position="105"/>
        <end position="124"/>
    </location>
</feature>
<keyword evidence="3" id="KW-0472">Membrane</keyword>
<feature type="transmembrane region" description="Helical" evidence="3">
    <location>
        <begin position="12"/>
        <end position="33"/>
    </location>
</feature>
<dbReference type="InterPro" id="IPR009825">
    <property type="entry name" value="ECF_substrate-spec-like"/>
</dbReference>
<dbReference type="EMBL" id="DVGA01000109">
    <property type="protein sequence ID" value="HIQ79482.1"/>
    <property type="molecule type" value="Genomic_DNA"/>
</dbReference>
<protein>
    <submittedName>
        <fullName evidence="4">ECF transporter S component</fullName>
    </submittedName>
</protein>
<dbReference type="AlphaFoldDB" id="A0A9D0ZF39"/>